<accession>A0A382M2K3</accession>
<dbReference type="Gene3D" id="3.20.20.140">
    <property type="entry name" value="Metal-dependent hydrolases"/>
    <property type="match status" value="1"/>
</dbReference>
<gene>
    <name evidence="2" type="ORF">METZ01_LOCUS295960</name>
</gene>
<dbReference type="SUPFAM" id="SSF51556">
    <property type="entry name" value="Metallo-dependent hydrolases"/>
    <property type="match status" value="1"/>
</dbReference>
<dbReference type="EMBL" id="UINC01090828">
    <property type="protein sequence ID" value="SVC43106.1"/>
    <property type="molecule type" value="Genomic_DNA"/>
</dbReference>
<reference evidence="2" key="1">
    <citation type="submission" date="2018-05" db="EMBL/GenBank/DDBJ databases">
        <authorList>
            <person name="Lanie J.A."/>
            <person name="Ng W.-L."/>
            <person name="Kazmierczak K.M."/>
            <person name="Andrzejewski T.M."/>
            <person name="Davidsen T.M."/>
            <person name="Wayne K.J."/>
            <person name="Tettelin H."/>
            <person name="Glass J.I."/>
            <person name="Rusch D."/>
            <person name="Podicherti R."/>
            <person name="Tsui H.-C.T."/>
            <person name="Winkler M.E."/>
        </authorList>
    </citation>
    <scope>NUCLEOTIDE SEQUENCE</scope>
</reference>
<dbReference type="PANTHER" id="PTHR11647:SF1">
    <property type="entry name" value="COLLAPSIN RESPONSE MEDIATOR PROTEIN"/>
    <property type="match status" value="1"/>
</dbReference>
<feature type="non-terminal residue" evidence="2">
    <location>
        <position position="1"/>
    </location>
</feature>
<feature type="non-terminal residue" evidence="2">
    <location>
        <position position="348"/>
    </location>
</feature>
<dbReference type="AlphaFoldDB" id="A0A382M2K3"/>
<evidence type="ECO:0000313" key="2">
    <source>
        <dbReference type="EMBL" id="SVC43106.1"/>
    </source>
</evidence>
<dbReference type="SUPFAM" id="SSF51338">
    <property type="entry name" value="Composite domain of metallo-dependent hydrolases"/>
    <property type="match status" value="1"/>
</dbReference>
<dbReference type="PANTHER" id="PTHR11647">
    <property type="entry name" value="HYDRANTOINASE/DIHYDROPYRIMIDINASE FAMILY MEMBER"/>
    <property type="match status" value="1"/>
</dbReference>
<proteinExistence type="predicted"/>
<name>A0A382M2K3_9ZZZZ</name>
<feature type="domain" description="Amidohydrolase 3" evidence="1">
    <location>
        <begin position="76"/>
        <end position="138"/>
    </location>
</feature>
<protein>
    <recommendedName>
        <fullName evidence="1">Amidohydrolase 3 domain-containing protein</fullName>
    </recommendedName>
</protein>
<dbReference type="InterPro" id="IPR013108">
    <property type="entry name" value="Amidohydro_3"/>
</dbReference>
<dbReference type="InterPro" id="IPR050378">
    <property type="entry name" value="Metallo-dep_Hydrolases_sf"/>
</dbReference>
<organism evidence="2">
    <name type="scientific">marine metagenome</name>
    <dbReference type="NCBI Taxonomy" id="408172"/>
    <lineage>
        <taxon>unclassified sequences</taxon>
        <taxon>metagenomes</taxon>
        <taxon>ecological metagenomes</taxon>
    </lineage>
</organism>
<sequence>VNRRAFLACTTGLASLATPRWAREVVWAQAPASADIILRGATVYDGSGGSPFAAEVALQGGRIAAVGPGLATTGAEVIDLRGLVLAPGFIDIHSHTDLVLLANPRAESKVRQGVTTEVVGQDGSSTGTWTDREFESTKDFYRSRYDVKIDFRGLTGFFDRLSRTPGSVNLASMIGAGSVRSLVVGDDNRGATSEELKRMVSLIHEGLAAGACGVSSGLEYVPGGFANPEELVALTEPLRARRLPYASHIRNEDDRLIAAIEEALNVGRLAGVPVQVSHMKAQGQRNWWKARVVLEILEAARADRIDVMYDRYPYVAYSTGLSNLFPLWVRDGGIDTFLERLLDSRLEA</sequence>
<dbReference type="InterPro" id="IPR032466">
    <property type="entry name" value="Metal_Hydrolase"/>
</dbReference>
<dbReference type="GO" id="GO:0016810">
    <property type="term" value="F:hydrolase activity, acting on carbon-nitrogen (but not peptide) bonds"/>
    <property type="evidence" value="ECO:0007669"/>
    <property type="project" value="InterPro"/>
</dbReference>
<dbReference type="Pfam" id="PF07969">
    <property type="entry name" value="Amidohydro_3"/>
    <property type="match status" value="1"/>
</dbReference>
<evidence type="ECO:0000259" key="1">
    <source>
        <dbReference type="Pfam" id="PF07969"/>
    </source>
</evidence>
<dbReference type="InterPro" id="IPR011059">
    <property type="entry name" value="Metal-dep_hydrolase_composite"/>
</dbReference>